<reference evidence="1" key="1">
    <citation type="submission" date="2023-08" db="EMBL/GenBank/DDBJ databases">
        <authorList>
            <person name="Alioto T."/>
            <person name="Alioto T."/>
            <person name="Gomez Garrido J."/>
        </authorList>
    </citation>
    <scope>NUCLEOTIDE SEQUENCE</scope>
</reference>
<accession>A0AA36EY75</accession>
<organism evidence="1 2">
    <name type="scientific">Octopus vulgaris</name>
    <name type="common">Common octopus</name>
    <dbReference type="NCBI Taxonomy" id="6645"/>
    <lineage>
        <taxon>Eukaryota</taxon>
        <taxon>Metazoa</taxon>
        <taxon>Spiralia</taxon>
        <taxon>Lophotrochozoa</taxon>
        <taxon>Mollusca</taxon>
        <taxon>Cephalopoda</taxon>
        <taxon>Coleoidea</taxon>
        <taxon>Octopodiformes</taxon>
        <taxon>Octopoda</taxon>
        <taxon>Incirrata</taxon>
        <taxon>Octopodidae</taxon>
        <taxon>Octopus</taxon>
    </lineage>
</organism>
<dbReference type="EMBL" id="OX597815">
    <property type="protein sequence ID" value="CAI9717457.1"/>
    <property type="molecule type" value="Genomic_DNA"/>
</dbReference>
<evidence type="ECO:0000313" key="2">
    <source>
        <dbReference type="Proteomes" id="UP001162480"/>
    </source>
</evidence>
<dbReference type="Proteomes" id="UP001162480">
    <property type="component" value="Chromosome 2"/>
</dbReference>
<dbReference type="AlphaFoldDB" id="A0AA36EY75"/>
<keyword evidence="2" id="KW-1185">Reference proteome</keyword>
<name>A0AA36EY75_OCTVU</name>
<protein>
    <submittedName>
        <fullName evidence="1">Uncharacterized protein</fullName>
    </submittedName>
</protein>
<sequence length="82" mass="9490">MLKPPILYQTQQPWILIVILKKIHEYNYGENDRVDQNDSDSDDTYFSTRRHNKSAIGMRFVTGTNVSTNKAVKICKQLSEEG</sequence>
<gene>
    <name evidence="1" type="ORF">OCTVUL_1B007455</name>
</gene>
<evidence type="ECO:0000313" key="1">
    <source>
        <dbReference type="EMBL" id="CAI9717457.1"/>
    </source>
</evidence>
<proteinExistence type="predicted"/>